<reference evidence="1 2" key="1">
    <citation type="submission" date="2018-03" db="EMBL/GenBank/DDBJ databases">
        <title>Genomic Encyclopedia of Archaeal and Bacterial Type Strains, Phase II (KMG-II): from individual species to whole genera.</title>
        <authorList>
            <person name="Goeker M."/>
        </authorList>
    </citation>
    <scope>NUCLEOTIDE SEQUENCE [LARGE SCALE GENOMIC DNA]</scope>
    <source>
        <strain evidence="1 2">DSM 100346</strain>
    </source>
</reference>
<dbReference type="EMBL" id="QGDT01000002">
    <property type="protein sequence ID" value="PWJ59629.1"/>
    <property type="molecule type" value="Genomic_DNA"/>
</dbReference>
<protein>
    <recommendedName>
        <fullName evidence="3">Short chain amide porin</fullName>
    </recommendedName>
</protein>
<gene>
    <name evidence="1" type="ORF">CLV98_102463</name>
</gene>
<name>A0A316AQQ7_9BACT</name>
<evidence type="ECO:0000313" key="2">
    <source>
        <dbReference type="Proteomes" id="UP000245880"/>
    </source>
</evidence>
<evidence type="ECO:0000313" key="1">
    <source>
        <dbReference type="EMBL" id="PWJ59629.1"/>
    </source>
</evidence>
<accession>A0A316AQQ7</accession>
<evidence type="ECO:0008006" key="3">
    <source>
        <dbReference type="Google" id="ProtNLM"/>
    </source>
</evidence>
<organism evidence="1 2">
    <name type="scientific">Dyadobacter jejuensis</name>
    <dbReference type="NCBI Taxonomy" id="1082580"/>
    <lineage>
        <taxon>Bacteria</taxon>
        <taxon>Pseudomonadati</taxon>
        <taxon>Bacteroidota</taxon>
        <taxon>Cytophagia</taxon>
        <taxon>Cytophagales</taxon>
        <taxon>Spirosomataceae</taxon>
        <taxon>Dyadobacter</taxon>
    </lineage>
</organism>
<sequence>MAQVEKKDQDSRSDIQYPLNSTGSHYIKATFLNQTWLRLNENNPGTTVLEDPANNTFDIGLRRTRVQLYGQLTDRVFFYTQFGMNNFNKMSGYPDGNRKVQPFFHDAVGEYEAYRKGDSFVRFGGGLTVVNGLSRFTQASVGTIMTMDVPVFAQATVEQTDQFDRKLSVYSRGQIGPLNYRLAVTDPFPIESNGKVAPGITSHSVYAQKNHKKQFQGLLIYNFLDTESLTTPGYMTGTYLGKRRVLNLEAGFITQKNATWRTVASDTVYNNLTLLSVAAFADMPFNRATGTAISAYLGYFYTDYGKGYLRYNGIMNPASGTQRPIAGVSGTQGNAFPMFGTGQVVYAQVGYKLKDDLLGEQGTLMPYASLQYADYERIHGGMDVFNVGINWLVKGHGSKFSLNYESRPTYVNDRDPNYLKRNGRKGSWVLQYQISI</sequence>
<dbReference type="Proteomes" id="UP000245880">
    <property type="component" value="Unassembled WGS sequence"/>
</dbReference>
<comment type="caution">
    <text evidence="1">The sequence shown here is derived from an EMBL/GenBank/DDBJ whole genome shotgun (WGS) entry which is preliminary data.</text>
</comment>
<dbReference type="AlphaFoldDB" id="A0A316AQQ7"/>
<keyword evidence="2" id="KW-1185">Reference proteome</keyword>
<proteinExistence type="predicted"/>